<comment type="caution">
    <text evidence="2">The sequence shown here is derived from an EMBL/GenBank/DDBJ whole genome shotgun (WGS) entry which is preliminary data.</text>
</comment>
<keyword evidence="1" id="KW-0812">Transmembrane</keyword>
<dbReference type="EMBL" id="JAIMJA010000032">
    <property type="protein sequence ID" value="MCE2597072.1"/>
    <property type="molecule type" value="Genomic_DNA"/>
</dbReference>
<reference evidence="2 3" key="1">
    <citation type="journal article" date="2022" name="Environ. Microbiol. Rep.">
        <title>Eco-phylogenetic analyses reveal divergent evolution of vitamin B12 metabolism in the marine bacterial family 'Psychromonadaceae'.</title>
        <authorList>
            <person name="Jin X."/>
            <person name="Yang Y."/>
            <person name="Cao H."/>
            <person name="Gao B."/>
            <person name="Zhao Z."/>
        </authorList>
    </citation>
    <scope>NUCLEOTIDE SEQUENCE [LARGE SCALE GENOMIC DNA]</scope>
    <source>
        <strain evidence="2 3">MKS20</strain>
    </source>
</reference>
<keyword evidence="1" id="KW-1133">Transmembrane helix</keyword>
<name>A0ABS8WFX0_9GAMM</name>
<dbReference type="RefSeq" id="WP_233054816.1">
    <property type="nucleotide sequence ID" value="NZ_JAIMJA010000032.1"/>
</dbReference>
<evidence type="ECO:0000313" key="2">
    <source>
        <dbReference type="EMBL" id="MCE2597072.1"/>
    </source>
</evidence>
<feature type="transmembrane region" description="Helical" evidence="1">
    <location>
        <begin position="246"/>
        <end position="264"/>
    </location>
</feature>
<keyword evidence="3" id="KW-1185">Reference proteome</keyword>
<dbReference type="Proteomes" id="UP001201273">
    <property type="component" value="Unassembled WGS sequence"/>
</dbReference>
<proteinExistence type="predicted"/>
<gene>
    <name evidence="2" type="ORF">K6Y31_20055</name>
</gene>
<protein>
    <submittedName>
        <fullName evidence="2">Uncharacterized protein</fullName>
    </submittedName>
</protein>
<organism evidence="2 3">
    <name type="scientific">Motilimonas cestriensis</name>
    <dbReference type="NCBI Taxonomy" id="2742685"/>
    <lineage>
        <taxon>Bacteria</taxon>
        <taxon>Pseudomonadati</taxon>
        <taxon>Pseudomonadota</taxon>
        <taxon>Gammaproteobacteria</taxon>
        <taxon>Alteromonadales</taxon>
        <taxon>Alteromonadales genera incertae sedis</taxon>
        <taxon>Motilimonas</taxon>
    </lineage>
</organism>
<evidence type="ECO:0000256" key="1">
    <source>
        <dbReference type="SAM" id="Phobius"/>
    </source>
</evidence>
<accession>A0ABS8WFX0</accession>
<feature type="transmembrane region" description="Helical" evidence="1">
    <location>
        <begin position="270"/>
        <end position="291"/>
    </location>
</feature>
<evidence type="ECO:0000313" key="3">
    <source>
        <dbReference type="Proteomes" id="UP001201273"/>
    </source>
</evidence>
<keyword evidence="1" id="KW-0472">Membrane</keyword>
<sequence>MRQVNIKSHEKLSVKLKHQLNKGEQRRLDLYFSLPREMGINSNTLSETEYFNSAITGQRAYFTKGLHLPLLHTRFASRMKRSPDEYRINLNLFAYQYLVALDTDIAEALILEDSEYTHAFYDAALVLASNSLTILKKLRRNAPNDVKLNAIFENVDNYLSWYTEQSLLKMLAQKPRQSDYSQQRNELLQFCEQENQYRLSLNYNSTSTLNDPNRISNKMRLLRRLIEHGVVFREQTTALGSITRKVVTGVATALVMTVVLTLIIKTQGALSGITSVMILVLSVIYGVREVFKDDFKNMLWRWIRRGKPKWLRTLKDTVNQTEMAKQKIWLDYIRSRKLPKQAQELLARRHTQNQQSAELLHYRLETRVANSEFQPGYESLEETIIFSLRPLARYLERGQGKLFELNGEKIQKTAIERRYQINVVIALNQGFADEEFERYKITLNRSGIIDIEHAGTYQKPLAKKPEQ</sequence>